<dbReference type="GO" id="GO:0016020">
    <property type="term" value="C:membrane"/>
    <property type="evidence" value="ECO:0007669"/>
    <property type="project" value="InterPro"/>
</dbReference>
<protein>
    <submittedName>
        <fullName evidence="7">PTS sugar transporter subunit IIA</fullName>
    </submittedName>
</protein>
<evidence type="ECO:0000313" key="7">
    <source>
        <dbReference type="EMBL" id="RMW57061.1"/>
    </source>
</evidence>
<organism evidence="7 8">
    <name type="scientific">Lactiplantibacillus pentosus</name>
    <name type="common">Lactobacillus pentosus</name>
    <dbReference type="NCBI Taxonomy" id="1589"/>
    <lineage>
        <taxon>Bacteria</taxon>
        <taxon>Bacillati</taxon>
        <taxon>Bacillota</taxon>
        <taxon>Bacilli</taxon>
        <taxon>Lactobacillales</taxon>
        <taxon>Lactobacillaceae</taxon>
        <taxon>Lactiplantibacillus</taxon>
    </lineage>
</organism>
<dbReference type="PROSITE" id="PS51094">
    <property type="entry name" value="PTS_EIIA_TYPE_2"/>
    <property type="match status" value="1"/>
</dbReference>
<dbReference type="InterPro" id="IPR016152">
    <property type="entry name" value="PTrfase/Anion_transptr"/>
</dbReference>
<feature type="domain" description="PTS EIIA type-2" evidence="6">
    <location>
        <begin position="6"/>
        <end position="151"/>
    </location>
</feature>
<evidence type="ECO:0000259" key="6">
    <source>
        <dbReference type="PROSITE" id="PS51094"/>
    </source>
</evidence>
<evidence type="ECO:0000256" key="2">
    <source>
        <dbReference type="ARBA" id="ARBA00022553"/>
    </source>
</evidence>
<dbReference type="SUPFAM" id="SSF55804">
    <property type="entry name" value="Phoshotransferase/anion transport protein"/>
    <property type="match status" value="1"/>
</dbReference>
<dbReference type="NCBIfam" id="TIGR00848">
    <property type="entry name" value="fruA"/>
    <property type="match status" value="1"/>
</dbReference>
<evidence type="ECO:0000313" key="8">
    <source>
        <dbReference type="Proteomes" id="UP000281061"/>
    </source>
</evidence>
<dbReference type="InterPro" id="IPR051541">
    <property type="entry name" value="PTS_SugarTrans_NitroReg"/>
</dbReference>
<comment type="caution">
    <text evidence="7">The sequence shown here is derived from an EMBL/GenBank/DDBJ whole genome shotgun (WGS) entry which is preliminary data.</text>
</comment>
<dbReference type="InterPro" id="IPR002178">
    <property type="entry name" value="PTS_EIIA_type-2_dom"/>
</dbReference>
<gene>
    <name evidence="7" type="ORF">D6U17_01775</name>
</gene>
<keyword evidence="4" id="KW-0808">Transferase</keyword>
<keyword evidence="1" id="KW-0813">Transport</keyword>
<dbReference type="Pfam" id="PF00359">
    <property type="entry name" value="PTS_EIIA_2"/>
    <property type="match status" value="1"/>
</dbReference>
<sequence length="154" mass="16992">MGETMNDLIKDNIDLHASVKTRKEALYQMSTMLEEHGVVSDKDAFYQAILDREAIGPTGMENGIAIPHGESDVVNDAAIAVYKTTSDLEWDSLDGNPIKLIFLLVVPTKGRNVNHLKILSRLSAALTHKDVQQELLSEDNVTDFKKILEKAGGM</sequence>
<name>A0AB37RKL9_LACPE</name>
<keyword evidence="2" id="KW-0597">Phosphoprotein</keyword>
<evidence type="ECO:0000256" key="1">
    <source>
        <dbReference type="ARBA" id="ARBA00022448"/>
    </source>
</evidence>
<dbReference type="AlphaFoldDB" id="A0AB37RKL9"/>
<dbReference type="Proteomes" id="UP000281061">
    <property type="component" value="Unassembled WGS sequence"/>
</dbReference>
<evidence type="ECO:0000256" key="5">
    <source>
        <dbReference type="ARBA" id="ARBA00022683"/>
    </source>
</evidence>
<dbReference type="GO" id="GO:0008982">
    <property type="term" value="F:protein-N(PI)-phosphohistidine-sugar phosphotransferase activity"/>
    <property type="evidence" value="ECO:0007669"/>
    <property type="project" value="InterPro"/>
</dbReference>
<keyword evidence="3 7" id="KW-0762">Sugar transport</keyword>
<dbReference type="RefSeq" id="WP_122211334.1">
    <property type="nucleotide sequence ID" value="NZ_RDCH01000042.1"/>
</dbReference>
<dbReference type="CDD" id="cd00211">
    <property type="entry name" value="PTS_IIA_fru"/>
    <property type="match status" value="1"/>
</dbReference>
<proteinExistence type="predicted"/>
<dbReference type="EMBL" id="RDCL01000021">
    <property type="protein sequence ID" value="RMW57061.1"/>
    <property type="molecule type" value="Genomic_DNA"/>
</dbReference>
<evidence type="ECO:0000256" key="4">
    <source>
        <dbReference type="ARBA" id="ARBA00022679"/>
    </source>
</evidence>
<dbReference type="PANTHER" id="PTHR47738:SF2">
    <property type="entry name" value="PTS SYSTEM FRUCTOSE-LIKE EIIA COMPONENT"/>
    <property type="match status" value="1"/>
</dbReference>
<accession>A0AB37RKL9</accession>
<evidence type="ECO:0000256" key="3">
    <source>
        <dbReference type="ARBA" id="ARBA00022597"/>
    </source>
</evidence>
<dbReference type="InterPro" id="IPR004715">
    <property type="entry name" value="PTS_IIA_fruc"/>
</dbReference>
<dbReference type="PANTHER" id="PTHR47738">
    <property type="entry name" value="PTS SYSTEM FRUCTOSE-LIKE EIIA COMPONENT-RELATED"/>
    <property type="match status" value="1"/>
</dbReference>
<keyword evidence="5" id="KW-0598">Phosphotransferase system</keyword>
<dbReference type="GO" id="GO:0009401">
    <property type="term" value="P:phosphoenolpyruvate-dependent sugar phosphotransferase system"/>
    <property type="evidence" value="ECO:0007669"/>
    <property type="project" value="UniProtKB-KW"/>
</dbReference>
<dbReference type="Gene3D" id="3.40.930.10">
    <property type="entry name" value="Mannitol-specific EII, Chain A"/>
    <property type="match status" value="1"/>
</dbReference>
<reference evidence="7 8" key="1">
    <citation type="submission" date="2018-10" db="EMBL/GenBank/DDBJ databases">
        <title>Genome sequences of five Lactobacillus pentosus strains isolated from brines of traditionally fermented spanish-style green table olives and differences between them.</title>
        <authorList>
            <person name="Jimenez Diaz R."/>
        </authorList>
    </citation>
    <scope>NUCLEOTIDE SEQUENCE [LARGE SCALE GENOMIC DNA]</scope>
    <source>
        <strain evidence="7 8">IG8</strain>
    </source>
</reference>